<evidence type="ECO:0000256" key="7">
    <source>
        <dbReference type="SAM" id="Phobius"/>
    </source>
</evidence>
<dbReference type="CDD" id="cd03254">
    <property type="entry name" value="ABCC_Glucan_exporter_like"/>
    <property type="match status" value="1"/>
</dbReference>
<feature type="domain" description="ABC transporter" evidence="8">
    <location>
        <begin position="360"/>
        <end position="594"/>
    </location>
</feature>
<dbReference type="PANTHER" id="PTHR43394">
    <property type="entry name" value="ATP-DEPENDENT PERMEASE MDL1, MITOCHONDRIAL"/>
    <property type="match status" value="1"/>
</dbReference>
<feature type="transmembrane region" description="Helical" evidence="7">
    <location>
        <begin position="183"/>
        <end position="203"/>
    </location>
</feature>
<dbReference type="PROSITE" id="PS00211">
    <property type="entry name" value="ABC_TRANSPORTER_1"/>
    <property type="match status" value="1"/>
</dbReference>
<evidence type="ECO:0000256" key="5">
    <source>
        <dbReference type="ARBA" id="ARBA00022989"/>
    </source>
</evidence>
<dbReference type="InterPro" id="IPR039421">
    <property type="entry name" value="Type_1_exporter"/>
</dbReference>
<keyword evidence="3" id="KW-0547">Nucleotide-binding</keyword>
<feature type="transmembrane region" description="Helical" evidence="7">
    <location>
        <begin position="154"/>
        <end position="177"/>
    </location>
</feature>
<dbReference type="SUPFAM" id="SSF52540">
    <property type="entry name" value="P-loop containing nucleoside triphosphate hydrolases"/>
    <property type="match status" value="1"/>
</dbReference>
<keyword evidence="5 7" id="KW-1133">Transmembrane helix</keyword>
<keyword evidence="2 7" id="KW-0812">Transmembrane</keyword>
<evidence type="ECO:0000256" key="2">
    <source>
        <dbReference type="ARBA" id="ARBA00022692"/>
    </source>
</evidence>
<evidence type="ECO:0000259" key="9">
    <source>
        <dbReference type="PROSITE" id="PS50929"/>
    </source>
</evidence>
<evidence type="ECO:0000313" key="10">
    <source>
        <dbReference type="EMBL" id="MFB5188847.1"/>
    </source>
</evidence>
<feature type="transmembrane region" description="Helical" evidence="7">
    <location>
        <begin position="263"/>
        <end position="284"/>
    </location>
</feature>
<dbReference type="InterPro" id="IPR011527">
    <property type="entry name" value="ABC1_TM_dom"/>
</dbReference>
<dbReference type="Gene3D" id="1.20.1560.10">
    <property type="entry name" value="ABC transporter type 1, transmembrane domain"/>
    <property type="match status" value="1"/>
</dbReference>
<keyword evidence="11" id="KW-1185">Reference proteome</keyword>
<dbReference type="InterPro" id="IPR027417">
    <property type="entry name" value="P-loop_NTPase"/>
</dbReference>
<dbReference type="InterPro" id="IPR017871">
    <property type="entry name" value="ABC_transporter-like_CS"/>
</dbReference>
<evidence type="ECO:0000259" key="8">
    <source>
        <dbReference type="PROSITE" id="PS50893"/>
    </source>
</evidence>
<dbReference type="PROSITE" id="PS50893">
    <property type="entry name" value="ABC_TRANSPORTER_2"/>
    <property type="match status" value="1"/>
</dbReference>
<protein>
    <submittedName>
        <fullName evidence="10">ABC transporter ATP-binding protein</fullName>
    </submittedName>
</protein>
<reference evidence="10 11" key="1">
    <citation type="journal article" date="2024" name="Int. J. Mol. Sci.">
        <title>Exploration of Alicyclobacillus spp. Genome in Search of Antibiotic Resistance.</title>
        <authorList>
            <person name="Bucka-Kolendo J."/>
            <person name="Kiousi D.E."/>
            <person name="Dekowska A."/>
            <person name="Mikolajczuk-Szczyrba A."/>
            <person name="Karadedos D.M."/>
            <person name="Michael P."/>
            <person name="Galanis A."/>
            <person name="Sokolowska B."/>
        </authorList>
    </citation>
    <scope>NUCLEOTIDE SEQUENCE [LARGE SCALE GENOMIC DNA]</scope>
    <source>
        <strain evidence="10 11">KKP 3000</strain>
    </source>
</reference>
<keyword evidence="4 10" id="KW-0067">ATP-binding</keyword>
<keyword evidence="6 7" id="KW-0472">Membrane</keyword>
<gene>
    <name evidence="10" type="ORF">KKP3000_001281</name>
</gene>
<dbReference type="InterPro" id="IPR003439">
    <property type="entry name" value="ABC_transporter-like_ATP-bd"/>
</dbReference>
<feature type="transmembrane region" description="Helical" evidence="7">
    <location>
        <begin position="39"/>
        <end position="64"/>
    </location>
</feature>
<proteinExistence type="predicted"/>
<evidence type="ECO:0000256" key="4">
    <source>
        <dbReference type="ARBA" id="ARBA00022840"/>
    </source>
</evidence>
<dbReference type="PANTHER" id="PTHR43394:SF1">
    <property type="entry name" value="ATP-BINDING CASSETTE SUB-FAMILY B MEMBER 10, MITOCHONDRIAL"/>
    <property type="match status" value="1"/>
</dbReference>
<comment type="caution">
    <text evidence="10">The sequence shown here is derived from an EMBL/GenBank/DDBJ whole genome shotgun (WGS) entry which is preliminary data.</text>
</comment>
<feature type="domain" description="ABC transmembrane type-1" evidence="9">
    <location>
        <begin position="44"/>
        <end position="324"/>
    </location>
</feature>
<dbReference type="SUPFAM" id="SSF90123">
    <property type="entry name" value="ABC transporter transmembrane region"/>
    <property type="match status" value="1"/>
</dbReference>
<dbReference type="CDD" id="cd18545">
    <property type="entry name" value="ABC_6TM_YknV_like"/>
    <property type="match status" value="1"/>
</dbReference>
<dbReference type="PROSITE" id="PS50929">
    <property type="entry name" value="ABC_TM1F"/>
    <property type="match status" value="1"/>
</dbReference>
<dbReference type="Pfam" id="PF00664">
    <property type="entry name" value="ABC_membrane"/>
    <property type="match status" value="1"/>
</dbReference>
<organism evidence="10 11">
    <name type="scientific">Alicyclobacillus fastidiosus</name>
    <dbReference type="NCBI Taxonomy" id="392011"/>
    <lineage>
        <taxon>Bacteria</taxon>
        <taxon>Bacillati</taxon>
        <taxon>Bacillota</taxon>
        <taxon>Bacilli</taxon>
        <taxon>Bacillales</taxon>
        <taxon>Alicyclobacillaceae</taxon>
        <taxon>Alicyclobacillus</taxon>
    </lineage>
</organism>
<dbReference type="Gene3D" id="3.40.50.300">
    <property type="entry name" value="P-loop containing nucleotide triphosphate hydrolases"/>
    <property type="match status" value="1"/>
</dbReference>
<evidence type="ECO:0000256" key="6">
    <source>
        <dbReference type="ARBA" id="ARBA00023136"/>
    </source>
</evidence>
<feature type="transmembrane region" description="Helical" evidence="7">
    <location>
        <begin position="290"/>
        <end position="308"/>
    </location>
</feature>
<dbReference type="InterPro" id="IPR003593">
    <property type="entry name" value="AAA+_ATPase"/>
</dbReference>
<dbReference type="EMBL" id="JBDXSU010000001">
    <property type="protein sequence ID" value="MFB5188847.1"/>
    <property type="molecule type" value="Genomic_DNA"/>
</dbReference>
<evidence type="ECO:0000313" key="11">
    <source>
        <dbReference type="Proteomes" id="UP001579974"/>
    </source>
</evidence>
<evidence type="ECO:0000256" key="1">
    <source>
        <dbReference type="ARBA" id="ARBA00004651"/>
    </source>
</evidence>
<sequence length="600" mass="67625">MEHTDEVLRSPFIYRDDEALEKKFELWQMRRLFTYMKPYPGLIAGAFAATCGNLVVTLLAPYLVGRAIDTAVAEHQALVLIHYGIALVALYLLNFGSSMLRIHLTNRLGQSVIQGLRRELFSHVQTLSNDFYDSRPAGSILVRIMNDVNSLQDLFTNGVVNSITNLFTLIGIIAIMFSLNWQLSIATLIVVPFMFLLSMRLTIQIRRSWQQVRIRLSRINAHLAEGIQGMRVTESYVRQDENQVFFENMNRDYMDKFLLAQRWSIPFGPLVDLTGALGSTLLFWYGVHLLHHHIVTVGLLVAFANYLGNFWTPIGQLGQVYNQILVAMASSERIFQYLDTKALIKDEDAAKPLPITRGRVSFDDVVFAYEQGRRALDGVSFDVLPGQTIALVGHTGAGKSTVISLLARFYDPTAGRILIDGQDIRDVTVESLRSQVGMVLQETFIFSGTIMDNIRYGNPAATDEEVKAAATAVYANEFIEQLENGYYTEVRERGSRLSQGQRQLLSFARAILANPQILILDEATASIDTYTEHFIQKGLEVLLAGRTAFVVAHRLSTIRDADQILVFDHGQIVERGTHEALMRTRGYYYDLVAAQYRFLA</sequence>
<dbReference type="RefSeq" id="WP_275475680.1">
    <property type="nucleotide sequence ID" value="NZ_CP162940.1"/>
</dbReference>
<dbReference type="SMART" id="SM00382">
    <property type="entry name" value="AAA"/>
    <property type="match status" value="1"/>
</dbReference>
<dbReference type="InterPro" id="IPR036640">
    <property type="entry name" value="ABC1_TM_sf"/>
</dbReference>
<dbReference type="GO" id="GO:0005524">
    <property type="term" value="F:ATP binding"/>
    <property type="evidence" value="ECO:0007669"/>
    <property type="project" value="UniProtKB-KW"/>
</dbReference>
<name>A0ABV5A993_9BACL</name>
<dbReference type="Pfam" id="PF00005">
    <property type="entry name" value="ABC_tran"/>
    <property type="match status" value="1"/>
</dbReference>
<evidence type="ECO:0000256" key="3">
    <source>
        <dbReference type="ARBA" id="ARBA00022741"/>
    </source>
</evidence>
<dbReference type="Proteomes" id="UP001579974">
    <property type="component" value="Unassembled WGS sequence"/>
</dbReference>
<feature type="transmembrane region" description="Helical" evidence="7">
    <location>
        <begin position="76"/>
        <end position="93"/>
    </location>
</feature>
<comment type="subcellular location">
    <subcellularLocation>
        <location evidence="1">Cell membrane</location>
        <topology evidence="1">Multi-pass membrane protein</topology>
    </subcellularLocation>
</comment>
<accession>A0ABV5A993</accession>